<dbReference type="PROSITE" id="PS50930">
    <property type="entry name" value="HTH_LYTTR"/>
    <property type="match status" value="1"/>
</dbReference>
<dbReference type="SUPFAM" id="SSF52172">
    <property type="entry name" value="CheY-like"/>
    <property type="match status" value="1"/>
</dbReference>
<dbReference type="Pfam" id="PF00072">
    <property type="entry name" value="Response_reg"/>
    <property type="match status" value="1"/>
</dbReference>
<sequence length="241" mass="27825">MKLRCLLVDDEPPALEVIESYIDMIEGLEIVARCTNAVQAFSVLQEKPIDLMFLDIKMPKLLGTDFLRSLRQPPKVIFTTAYRDYALDGFELDAVDYLLKPISFERFLRAVSKVMRIEPVTSLPQSPVQELTLPEKGSFLYFRADRKMVKVFTRDIQYIESLKDYIKVITTNAKPLVVKQTISSVEAMLPERDFLRIHRSFIVAVDKIHAFTPSHIDIDGQELPIGRLYQKDVERVLKMNE</sequence>
<dbReference type="Gene3D" id="3.40.50.2300">
    <property type="match status" value="1"/>
</dbReference>
<organism evidence="4 5">
    <name type="scientific">Nibrella saemangeumensis</name>
    <dbReference type="NCBI Taxonomy" id="1084526"/>
    <lineage>
        <taxon>Bacteria</taxon>
        <taxon>Pseudomonadati</taxon>
        <taxon>Bacteroidota</taxon>
        <taxon>Cytophagia</taxon>
        <taxon>Cytophagales</taxon>
        <taxon>Spirosomataceae</taxon>
        <taxon>Nibrella</taxon>
    </lineage>
</organism>
<dbReference type="InterPro" id="IPR046947">
    <property type="entry name" value="LytR-like"/>
</dbReference>
<dbReference type="InterPro" id="IPR001789">
    <property type="entry name" value="Sig_transdc_resp-reg_receiver"/>
</dbReference>
<keyword evidence="1" id="KW-0597">Phosphoprotein</keyword>
<gene>
    <name evidence="4" type="ORF">GCM10023189_56150</name>
</gene>
<protein>
    <submittedName>
        <fullName evidence="4">LytTR family DNA-binding domain-containing protein</fullName>
    </submittedName>
</protein>
<dbReference type="Pfam" id="PF04397">
    <property type="entry name" value="LytTR"/>
    <property type="match status" value="1"/>
</dbReference>
<evidence type="ECO:0000313" key="4">
    <source>
        <dbReference type="EMBL" id="GAA4469306.1"/>
    </source>
</evidence>
<dbReference type="Proteomes" id="UP001501175">
    <property type="component" value="Unassembled WGS sequence"/>
</dbReference>
<keyword evidence="4" id="KW-0238">DNA-binding</keyword>
<accession>A0ABP8NLR8</accession>
<dbReference type="SMART" id="SM00850">
    <property type="entry name" value="LytTR"/>
    <property type="match status" value="1"/>
</dbReference>
<evidence type="ECO:0000259" key="2">
    <source>
        <dbReference type="PROSITE" id="PS50110"/>
    </source>
</evidence>
<dbReference type="EMBL" id="BAABHD010000084">
    <property type="protein sequence ID" value="GAA4469306.1"/>
    <property type="molecule type" value="Genomic_DNA"/>
</dbReference>
<reference evidence="5" key="1">
    <citation type="journal article" date="2019" name="Int. J. Syst. Evol. Microbiol.">
        <title>The Global Catalogue of Microorganisms (GCM) 10K type strain sequencing project: providing services to taxonomists for standard genome sequencing and annotation.</title>
        <authorList>
            <consortium name="The Broad Institute Genomics Platform"/>
            <consortium name="The Broad Institute Genome Sequencing Center for Infectious Disease"/>
            <person name="Wu L."/>
            <person name="Ma J."/>
        </authorList>
    </citation>
    <scope>NUCLEOTIDE SEQUENCE [LARGE SCALE GENOMIC DNA]</scope>
    <source>
        <strain evidence="5">JCM 17927</strain>
    </source>
</reference>
<feature type="domain" description="HTH LytTR-type" evidence="3">
    <location>
        <begin position="140"/>
        <end position="239"/>
    </location>
</feature>
<feature type="modified residue" description="4-aspartylphosphate" evidence="1">
    <location>
        <position position="55"/>
    </location>
</feature>
<dbReference type="PANTHER" id="PTHR37299:SF1">
    <property type="entry name" value="STAGE 0 SPORULATION PROTEIN A HOMOLOG"/>
    <property type="match status" value="1"/>
</dbReference>
<dbReference type="PROSITE" id="PS50110">
    <property type="entry name" value="RESPONSE_REGULATORY"/>
    <property type="match status" value="1"/>
</dbReference>
<proteinExistence type="predicted"/>
<dbReference type="RefSeq" id="WP_345249464.1">
    <property type="nucleotide sequence ID" value="NZ_BAABHD010000084.1"/>
</dbReference>
<dbReference type="SMART" id="SM00448">
    <property type="entry name" value="REC"/>
    <property type="match status" value="1"/>
</dbReference>
<evidence type="ECO:0000313" key="5">
    <source>
        <dbReference type="Proteomes" id="UP001501175"/>
    </source>
</evidence>
<keyword evidence="5" id="KW-1185">Reference proteome</keyword>
<feature type="domain" description="Response regulatory" evidence="2">
    <location>
        <begin position="4"/>
        <end position="115"/>
    </location>
</feature>
<dbReference type="InterPro" id="IPR007492">
    <property type="entry name" value="LytTR_DNA-bd_dom"/>
</dbReference>
<evidence type="ECO:0000256" key="1">
    <source>
        <dbReference type="PROSITE-ProRule" id="PRU00169"/>
    </source>
</evidence>
<dbReference type="PANTHER" id="PTHR37299">
    <property type="entry name" value="TRANSCRIPTIONAL REGULATOR-RELATED"/>
    <property type="match status" value="1"/>
</dbReference>
<comment type="caution">
    <text evidence="4">The sequence shown here is derived from an EMBL/GenBank/DDBJ whole genome shotgun (WGS) entry which is preliminary data.</text>
</comment>
<dbReference type="Gene3D" id="2.40.50.1020">
    <property type="entry name" value="LytTr DNA-binding domain"/>
    <property type="match status" value="1"/>
</dbReference>
<dbReference type="GO" id="GO:0003677">
    <property type="term" value="F:DNA binding"/>
    <property type="evidence" value="ECO:0007669"/>
    <property type="project" value="UniProtKB-KW"/>
</dbReference>
<name>A0ABP8NLR8_9BACT</name>
<dbReference type="InterPro" id="IPR011006">
    <property type="entry name" value="CheY-like_superfamily"/>
</dbReference>
<evidence type="ECO:0000259" key="3">
    <source>
        <dbReference type="PROSITE" id="PS50930"/>
    </source>
</evidence>